<dbReference type="GeneID" id="56239373"/>
<protein>
    <submittedName>
        <fullName evidence="1">Uncharacterized protein</fullName>
    </submittedName>
</protein>
<name>A0A6B9SWG1_9CAUD</name>
<organism evidence="1 2">
    <name type="scientific">Bacillus phage SRT01hs</name>
    <dbReference type="NCBI Taxonomy" id="2847044"/>
    <lineage>
        <taxon>Viruses</taxon>
        <taxon>Duplodnaviria</taxon>
        <taxon>Heunggongvirae</taxon>
        <taxon>Uroviricota</taxon>
        <taxon>Caudoviricetes</taxon>
        <taxon>Salasmaviridae</taxon>
        <taxon>Tatarstanvirinae</taxon>
        <taxon>Gaunavirus</taxon>
        <taxon>Gaunavirus SRT01hs</taxon>
    </lineage>
</organism>
<evidence type="ECO:0000313" key="2">
    <source>
        <dbReference type="Proteomes" id="UP000465105"/>
    </source>
</evidence>
<accession>A0A6B9SWG1</accession>
<sequence length="107" mass="12754">MVYINVLDLLNSCGKFPDPLQERFDFLLKYFSGIKEGRANIDELEMVSPMLQSLYIATNNLYNDDTITSDVWLVFNRATNEFIKEFKLFCEENKLYYGDWKWLDIEE</sequence>
<dbReference type="RefSeq" id="YP_009910653.1">
    <property type="nucleotide sequence ID" value="NC_049973.1"/>
</dbReference>
<dbReference type="Proteomes" id="UP000465105">
    <property type="component" value="Segment"/>
</dbReference>
<evidence type="ECO:0000313" key="1">
    <source>
        <dbReference type="EMBL" id="QHJ75881.1"/>
    </source>
</evidence>
<proteinExistence type="predicted"/>
<keyword evidence="2" id="KW-1185">Reference proteome</keyword>
<dbReference type="EMBL" id="MN857617">
    <property type="protein sequence ID" value="QHJ75881.1"/>
    <property type="molecule type" value="Genomic_DNA"/>
</dbReference>
<reference evidence="1 2" key="1">
    <citation type="submission" date="2019-12" db="EMBL/GenBank/DDBJ databases">
        <authorList>
            <person name="Shah Mahmud R."/>
            <person name="Ulyanova V."/>
            <person name="Mindubaeva L."/>
            <person name="Markelova M."/>
            <person name="Garifullina K."/>
            <person name="Malanin S."/>
            <person name="Doijad S.P."/>
            <person name="Chakraborty T."/>
            <person name="Ilinskaya O."/>
        </authorList>
    </citation>
    <scope>NUCLEOTIDE SEQUENCE [LARGE SCALE GENOMIC DNA]</scope>
</reference>